<name>A0A484G3Y6_COLOR</name>
<evidence type="ECO:0000313" key="2">
    <source>
        <dbReference type="EMBL" id="TDZ24901.1"/>
    </source>
</evidence>
<organism evidence="2 3">
    <name type="scientific">Colletotrichum orbiculare (strain 104-T / ATCC 96160 / CBS 514.97 / LARS 414 / MAFF 240422)</name>
    <name type="common">Cucumber anthracnose fungus</name>
    <name type="synonym">Colletotrichum lagenarium</name>
    <dbReference type="NCBI Taxonomy" id="1213857"/>
    <lineage>
        <taxon>Eukaryota</taxon>
        <taxon>Fungi</taxon>
        <taxon>Dikarya</taxon>
        <taxon>Ascomycota</taxon>
        <taxon>Pezizomycotina</taxon>
        <taxon>Sordariomycetes</taxon>
        <taxon>Hypocreomycetidae</taxon>
        <taxon>Glomerellales</taxon>
        <taxon>Glomerellaceae</taxon>
        <taxon>Colletotrichum</taxon>
        <taxon>Colletotrichum orbiculare species complex</taxon>
    </lineage>
</organism>
<evidence type="ECO:0000313" key="3">
    <source>
        <dbReference type="Proteomes" id="UP000014480"/>
    </source>
</evidence>
<keyword evidence="1" id="KW-0472">Membrane</keyword>
<accession>A0A484G3Y6</accession>
<reference evidence="3" key="1">
    <citation type="journal article" date="2013" name="New Phytol.">
        <title>Comparative genomic and transcriptomic analyses reveal the hemibiotrophic stage shift of Colletotrichum fungi.</title>
        <authorList>
            <person name="Gan P."/>
            <person name="Ikeda K."/>
            <person name="Irieda H."/>
            <person name="Narusaka M."/>
            <person name="O'Connell R.J."/>
            <person name="Narusaka Y."/>
            <person name="Takano Y."/>
            <person name="Kubo Y."/>
            <person name="Shirasu K."/>
        </authorList>
    </citation>
    <scope>NUCLEOTIDE SEQUENCE [LARGE SCALE GENOMIC DNA]</scope>
    <source>
        <strain evidence="3">104-T / ATCC 96160 / CBS 514.97 / LARS 414 / MAFF 240422</strain>
    </source>
</reference>
<comment type="caution">
    <text evidence="2">The sequence shown here is derived from an EMBL/GenBank/DDBJ whole genome shotgun (WGS) entry which is preliminary data.</text>
</comment>
<reference evidence="3" key="2">
    <citation type="journal article" date="2019" name="Mol. Plant Microbe Interact.">
        <title>Genome sequence resources for four phytopathogenic fungi from the Colletotrichum orbiculare species complex.</title>
        <authorList>
            <person name="Gan P."/>
            <person name="Tsushima A."/>
            <person name="Narusaka M."/>
            <person name="Narusaka Y."/>
            <person name="Takano Y."/>
            <person name="Kubo Y."/>
            <person name="Shirasu K."/>
        </authorList>
    </citation>
    <scope>GENOME REANNOTATION</scope>
    <source>
        <strain evidence="3">104-T / ATCC 96160 / CBS 514.97 / LARS 414 / MAFF 240422</strain>
    </source>
</reference>
<proteinExistence type="predicted"/>
<sequence length="102" mass="11431">MKQRATFADTGLTRYCQQLLFMPGAPPSVFVFALPRCLAVAAVTMRCVAFALRCAETRTRSQQLDVWPKEQRTGYPTGVRNSTKNLPLVSFLSRCWSGWLTG</sequence>
<evidence type="ECO:0000256" key="1">
    <source>
        <dbReference type="SAM" id="Phobius"/>
    </source>
</evidence>
<keyword evidence="3" id="KW-1185">Reference proteome</keyword>
<keyword evidence="1" id="KW-1133">Transmembrane helix</keyword>
<gene>
    <name evidence="2" type="ORF">Cob_v002469</name>
</gene>
<keyword evidence="1" id="KW-0812">Transmembrane</keyword>
<dbReference type="Proteomes" id="UP000014480">
    <property type="component" value="Unassembled WGS sequence"/>
</dbReference>
<protein>
    <submittedName>
        <fullName evidence="2">Uncharacterized protein</fullName>
    </submittedName>
</protein>
<dbReference type="EMBL" id="AMCV02000004">
    <property type="protein sequence ID" value="TDZ24901.1"/>
    <property type="molecule type" value="Genomic_DNA"/>
</dbReference>
<dbReference type="AlphaFoldDB" id="A0A484G3Y6"/>
<feature type="transmembrane region" description="Helical" evidence="1">
    <location>
        <begin position="29"/>
        <end position="52"/>
    </location>
</feature>